<gene>
    <name evidence="4" type="ORF">O6P43_013308</name>
</gene>
<dbReference type="SUPFAM" id="SSF48403">
    <property type="entry name" value="Ankyrin repeat"/>
    <property type="match status" value="1"/>
</dbReference>
<evidence type="ECO:0000256" key="1">
    <source>
        <dbReference type="ARBA" id="ARBA00004413"/>
    </source>
</evidence>
<keyword evidence="2" id="KW-0472">Membrane</keyword>
<dbReference type="InterPro" id="IPR002110">
    <property type="entry name" value="Ankyrin_rpt"/>
</dbReference>
<keyword evidence="2" id="KW-0812">Transmembrane</keyword>
<keyword evidence="2" id="KW-1133">Transmembrane helix</keyword>
<evidence type="ECO:0000313" key="4">
    <source>
        <dbReference type="EMBL" id="KAJ7969331.1"/>
    </source>
</evidence>
<comment type="subcellular location">
    <subcellularLocation>
        <location evidence="1">Cell membrane</location>
        <topology evidence="1">Peripheral membrane protein</topology>
        <orientation evidence="1">Cytoplasmic side</orientation>
    </subcellularLocation>
</comment>
<dbReference type="SMART" id="SM00248">
    <property type="entry name" value="ANK"/>
    <property type="match status" value="2"/>
</dbReference>
<dbReference type="Pfam" id="PF12796">
    <property type="entry name" value="Ank_2"/>
    <property type="match status" value="1"/>
</dbReference>
<dbReference type="PANTHER" id="PTHR24177">
    <property type="entry name" value="CASKIN"/>
    <property type="match status" value="1"/>
</dbReference>
<reference evidence="4" key="1">
    <citation type="journal article" date="2023" name="Science">
        <title>Elucidation of the pathway for biosynthesis of saponin adjuvants from the soapbark tree.</title>
        <authorList>
            <person name="Reed J."/>
            <person name="Orme A."/>
            <person name="El-Demerdash A."/>
            <person name="Owen C."/>
            <person name="Martin L.B.B."/>
            <person name="Misra R.C."/>
            <person name="Kikuchi S."/>
            <person name="Rejzek M."/>
            <person name="Martin A.C."/>
            <person name="Harkess A."/>
            <person name="Leebens-Mack J."/>
            <person name="Louveau T."/>
            <person name="Stephenson M.J."/>
            <person name="Osbourn A."/>
        </authorList>
    </citation>
    <scope>NUCLEOTIDE SEQUENCE</scope>
    <source>
        <strain evidence="4">S10</strain>
    </source>
</reference>
<dbReference type="GO" id="GO:0005886">
    <property type="term" value="C:plasma membrane"/>
    <property type="evidence" value="ECO:0007669"/>
    <property type="project" value="UniProtKB-SubCell"/>
</dbReference>
<feature type="transmembrane region" description="Helical" evidence="2">
    <location>
        <begin position="529"/>
        <end position="548"/>
    </location>
</feature>
<sequence length="575" mass="64987">MATGNVNPSTISQLHDVHQIQMVTSASMHLLANTGEAREKYLNLCVPLYKLALRGDWKTAKSILSEDQTMLNASITEGWETVLHVAAGANHVHFVKELVKLMDVEDLALKNYNGDTAFCLAAAVGNVGMAEIMWQKNPYLPTIRGGAGVTPLYMSILQGEQKMAWYLYPKTTELLEERDWNMLFFTCIKTGLYDLALKLVEDNISCLALARDDNNETALHVLARKPTRKNNWMRFDQALQLVRCLWNYIIRQDNSDFREVISRPSHLLFTAAEEGNFEFLAELINSYPPLIWEVDNKNRRIIHIGILHRHTDIFNLIHQFGILKQVVAKSIDVDDQNNLLHLVAKLAPTDRLNVVSGAALQMQLELLWFEAVKEIMLPSFLEMKNSNGITPRELFTIEHEELLSKAESWMKNTANSCMVVSTLIIAGVLSVAVSIPGGSNDKGGGTPNYLLNPVFLVFVISNAITLISSLTSIQMFLSIRISSCAEDDFFKSLPMKLMIGLVALFISITSMMVAFSSVFFITYYHRLKWVPTCIAVLAFVPVPLFLVLHYPLWTDITYTNYHCRSLFRPNVYMLN</sequence>
<dbReference type="InterPro" id="IPR036770">
    <property type="entry name" value="Ankyrin_rpt-contain_sf"/>
</dbReference>
<dbReference type="Proteomes" id="UP001163823">
    <property type="component" value="Chromosome 5"/>
</dbReference>
<dbReference type="PANTHER" id="PTHR24177:SF356">
    <property type="entry name" value="ANKYRIN REPEAT PLANT-LIKE PROTEIN"/>
    <property type="match status" value="1"/>
</dbReference>
<feature type="domain" description="PGG" evidence="3">
    <location>
        <begin position="408"/>
        <end position="520"/>
    </location>
</feature>
<feature type="transmembrane region" description="Helical" evidence="2">
    <location>
        <begin position="414"/>
        <end position="435"/>
    </location>
</feature>
<evidence type="ECO:0000259" key="3">
    <source>
        <dbReference type="Pfam" id="PF13962"/>
    </source>
</evidence>
<dbReference type="Pfam" id="PF13962">
    <property type="entry name" value="PGG"/>
    <property type="match status" value="1"/>
</dbReference>
<dbReference type="AlphaFoldDB" id="A0AAD7M5D5"/>
<feature type="transmembrane region" description="Helical" evidence="2">
    <location>
        <begin position="497"/>
        <end position="523"/>
    </location>
</feature>
<organism evidence="4 5">
    <name type="scientific">Quillaja saponaria</name>
    <name type="common">Soap bark tree</name>
    <dbReference type="NCBI Taxonomy" id="32244"/>
    <lineage>
        <taxon>Eukaryota</taxon>
        <taxon>Viridiplantae</taxon>
        <taxon>Streptophyta</taxon>
        <taxon>Embryophyta</taxon>
        <taxon>Tracheophyta</taxon>
        <taxon>Spermatophyta</taxon>
        <taxon>Magnoliopsida</taxon>
        <taxon>eudicotyledons</taxon>
        <taxon>Gunneridae</taxon>
        <taxon>Pentapetalae</taxon>
        <taxon>rosids</taxon>
        <taxon>fabids</taxon>
        <taxon>Fabales</taxon>
        <taxon>Quillajaceae</taxon>
        <taxon>Quillaja</taxon>
    </lineage>
</organism>
<dbReference type="Gene3D" id="1.25.40.20">
    <property type="entry name" value="Ankyrin repeat-containing domain"/>
    <property type="match status" value="2"/>
</dbReference>
<comment type="caution">
    <text evidence="4">The sequence shown here is derived from an EMBL/GenBank/DDBJ whole genome shotgun (WGS) entry which is preliminary data.</text>
</comment>
<evidence type="ECO:0000313" key="5">
    <source>
        <dbReference type="Proteomes" id="UP001163823"/>
    </source>
</evidence>
<evidence type="ECO:0000256" key="2">
    <source>
        <dbReference type="SAM" id="Phobius"/>
    </source>
</evidence>
<dbReference type="InterPro" id="IPR026961">
    <property type="entry name" value="PGG_dom"/>
</dbReference>
<keyword evidence="5" id="KW-1185">Reference proteome</keyword>
<accession>A0AAD7M5D5</accession>
<dbReference type="KEGG" id="qsa:O6P43_013308"/>
<feature type="transmembrane region" description="Helical" evidence="2">
    <location>
        <begin position="455"/>
        <end position="477"/>
    </location>
</feature>
<name>A0AAD7M5D5_QUISA</name>
<proteinExistence type="predicted"/>
<protein>
    <submittedName>
        <fullName evidence="4">Ankyrin repeat-containing protein</fullName>
    </submittedName>
</protein>
<dbReference type="EMBL" id="JARAOO010000005">
    <property type="protein sequence ID" value="KAJ7969331.1"/>
    <property type="molecule type" value="Genomic_DNA"/>
</dbReference>